<dbReference type="Proteomes" id="UP000011546">
    <property type="component" value="Unassembled WGS sequence"/>
</dbReference>
<evidence type="ECO:0000256" key="1">
    <source>
        <dbReference type="SAM" id="MobiDB-lite"/>
    </source>
</evidence>
<protein>
    <recommendedName>
        <fullName evidence="4">ParB/Sulfiredoxin domain-containing protein</fullName>
    </recommendedName>
</protein>
<name>M0P655_9EURY</name>
<reference evidence="2 3" key="1">
    <citation type="journal article" date="2014" name="PLoS Genet.">
        <title>Phylogenetically driven sequencing of extremely halophilic archaea reveals strategies for static and dynamic osmo-response.</title>
        <authorList>
            <person name="Becker E.A."/>
            <person name="Seitzer P.M."/>
            <person name="Tritt A."/>
            <person name="Larsen D."/>
            <person name="Krusor M."/>
            <person name="Yao A.I."/>
            <person name="Wu D."/>
            <person name="Madern D."/>
            <person name="Eisen J.A."/>
            <person name="Darling A.E."/>
            <person name="Facciotti M.T."/>
        </authorList>
    </citation>
    <scope>NUCLEOTIDE SEQUENCE [LARGE SCALE GENOMIC DNA]</scope>
    <source>
        <strain evidence="2 3">JCM 14978</strain>
    </source>
</reference>
<proteinExistence type="predicted"/>
<evidence type="ECO:0008006" key="4">
    <source>
        <dbReference type="Google" id="ProtNLM"/>
    </source>
</evidence>
<keyword evidence="3" id="KW-1185">Reference proteome</keyword>
<dbReference type="AlphaFoldDB" id="M0P655"/>
<feature type="region of interest" description="Disordered" evidence="1">
    <location>
        <begin position="270"/>
        <end position="291"/>
    </location>
</feature>
<dbReference type="PATRIC" id="fig|1230456.3.peg.1191"/>
<evidence type="ECO:0000313" key="3">
    <source>
        <dbReference type="Proteomes" id="UP000011546"/>
    </source>
</evidence>
<evidence type="ECO:0000313" key="2">
    <source>
        <dbReference type="EMBL" id="EMA65531.1"/>
    </source>
</evidence>
<accession>M0P655</accession>
<feature type="compositionally biased region" description="Basic and acidic residues" evidence="1">
    <location>
        <begin position="274"/>
        <end position="285"/>
    </location>
</feature>
<dbReference type="OrthoDB" id="197906at2157"/>
<comment type="caution">
    <text evidence="2">The sequence shown here is derived from an EMBL/GenBank/DDBJ whole genome shotgun (WGS) entry which is preliminary data.</text>
</comment>
<dbReference type="STRING" id="1230456.C468_06103"/>
<dbReference type="EMBL" id="AOJH01000043">
    <property type="protein sequence ID" value="EMA65531.1"/>
    <property type="molecule type" value="Genomic_DNA"/>
</dbReference>
<organism evidence="2 3">
    <name type="scientific">Halorubrum kocurii JCM 14978</name>
    <dbReference type="NCBI Taxonomy" id="1230456"/>
    <lineage>
        <taxon>Archaea</taxon>
        <taxon>Methanobacteriati</taxon>
        <taxon>Methanobacteriota</taxon>
        <taxon>Stenosarchaea group</taxon>
        <taxon>Halobacteria</taxon>
        <taxon>Halobacteriales</taxon>
        <taxon>Haloferacaceae</taxon>
        <taxon>Halorubrum</taxon>
    </lineage>
</organism>
<sequence>MDVTNVWSRALSAFPSAAAQAAVGRIVFDASVGHRFTRPLYWTVAPRLYRYRYPTDFDVDAAAPDPFKIERVDPDRIRRFTRRWYPPWRQRRALFGAVMDGEWDRRPHDAAPTYGGPPEDLFHAERIEDGLLYRALESHFVDGVPWRDTAFVTRAVEYIEAGRSDVWHACSSPEDVLERCSHLEDVYRSLRRDGCLSYRKRTPPAEREVGFLRSLEREIIVDVGRDGELLLVSGKHRLSLSRILGLESVPVCFLVRHADWMETRRAVARGTATVRDHSDHPDLRDLPGGTG</sequence>
<gene>
    <name evidence="2" type="ORF">C468_06103</name>
</gene>
<dbReference type="RefSeq" id="WP_008847954.1">
    <property type="nucleotide sequence ID" value="NZ_AOJH01000043.1"/>
</dbReference>